<gene>
    <name evidence="3" type="ORF">MGAL_10B019650</name>
</gene>
<evidence type="ECO:0000313" key="3">
    <source>
        <dbReference type="EMBL" id="VDI48013.1"/>
    </source>
</evidence>
<evidence type="ECO:0000313" key="4">
    <source>
        <dbReference type="Proteomes" id="UP000596742"/>
    </source>
</evidence>
<protein>
    <submittedName>
        <fullName evidence="3">Uncharacterized protein</fullName>
    </submittedName>
</protein>
<keyword evidence="2" id="KW-0812">Transmembrane</keyword>
<feature type="compositionally biased region" description="Acidic residues" evidence="1">
    <location>
        <begin position="64"/>
        <end position="73"/>
    </location>
</feature>
<evidence type="ECO:0000256" key="2">
    <source>
        <dbReference type="SAM" id="Phobius"/>
    </source>
</evidence>
<organism evidence="3 4">
    <name type="scientific">Mytilus galloprovincialis</name>
    <name type="common">Mediterranean mussel</name>
    <dbReference type="NCBI Taxonomy" id="29158"/>
    <lineage>
        <taxon>Eukaryota</taxon>
        <taxon>Metazoa</taxon>
        <taxon>Spiralia</taxon>
        <taxon>Lophotrochozoa</taxon>
        <taxon>Mollusca</taxon>
        <taxon>Bivalvia</taxon>
        <taxon>Autobranchia</taxon>
        <taxon>Pteriomorphia</taxon>
        <taxon>Mytilida</taxon>
        <taxon>Mytiloidea</taxon>
        <taxon>Mytilidae</taxon>
        <taxon>Mytilinae</taxon>
        <taxon>Mytilus</taxon>
    </lineage>
</organism>
<dbReference type="EMBL" id="UYJE01006676">
    <property type="protein sequence ID" value="VDI48013.1"/>
    <property type="molecule type" value="Genomic_DNA"/>
</dbReference>
<sequence>MKDKHELNWSTRLTVWMIVCCITMMHVHSYVQTTTYNFTGTLDKKVASAFLCQNGCRFAQRDLGEEEEEENRELEERTREDPEFFV</sequence>
<feature type="region of interest" description="Disordered" evidence="1">
    <location>
        <begin position="63"/>
        <end position="86"/>
    </location>
</feature>
<dbReference type="Proteomes" id="UP000596742">
    <property type="component" value="Unassembled WGS sequence"/>
</dbReference>
<keyword evidence="4" id="KW-1185">Reference proteome</keyword>
<name>A0A8B6FFR7_MYTGA</name>
<proteinExistence type="predicted"/>
<comment type="caution">
    <text evidence="3">The sequence shown here is derived from an EMBL/GenBank/DDBJ whole genome shotgun (WGS) entry which is preliminary data.</text>
</comment>
<feature type="compositionally biased region" description="Basic and acidic residues" evidence="1">
    <location>
        <begin position="74"/>
        <end position="86"/>
    </location>
</feature>
<accession>A0A8B6FFR7</accession>
<reference evidence="3" key="1">
    <citation type="submission" date="2018-11" db="EMBL/GenBank/DDBJ databases">
        <authorList>
            <person name="Alioto T."/>
            <person name="Alioto T."/>
        </authorList>
    </citation>
    <scope>NUCLEOTIDE SEQUENCE</scope>
</reference>
<feature type="transmembrane region" description="Helical" evidence="2">
    <location>
        <begin position="12"/>
        <end position="31"/>
    </location>
</feature>
<dbReference type="AlphaFoldDB" id="A0A8B6FFR7"/>
<evidence type="ECO:0000256" key="1">
    <source>
        <dbReference type="SAM" id="MobiDB-lite"/>
    </source>
</evidence>
<keyword evidence="2" id="KW-1133">Transmembrane helix</keyword>
<keyword evidence="2" id="KW-0472">Membrane</keyword>